<keyword evidence="3 6" id="KW-0808">Transferase</keyword>
<dbReference type="InterPro" id="IPR051259">
    <property type="entry name" value="rRNA_Methyltransferase"/>
</dbReference>
<dbReference type="Gene3D" id="3.30.1330.30">
    <property type="match status" value="1"/>
</dbReference>
<dbReference type="CDD" id="cd18104">
    <property type="entry name" value="SpoU-like_RNA-MTase"/>
    <property type="match status" value="1"/>
</dbReference>
<dbReference type="KEGG" id="bgok:Pr1d_08220"/>
<dbReference type="InterPro" id="IPR029026">
    <property type="entry name" value="tRNA_m1G_MTases_N"/>
</dbReference>
<accession>A0A5B9Q3F5</accession>
<proteinExistence type="inferred from homology"/>
<dbReference type="InterPro" id="IPR001537">
    <property type="entry name" value="SpoU_MeTrfase"/>
</dbReference>
<organism evidence="6 7">
    <name type="scientific">Bythopirellula goksoeyrii</name>
    <dbReference type="NCBI Taxonomy" id="1400387"/>
    <lineage>
        <taxon>Bacteria</taxon>
        <taxon>Pseudomonadati</taxon>
        <taxon>Planctomycetota</taxon>
        <taxon>Planctomycetia</taxon>
        <taxon>Pirellulales</taxon>
        <taxon>Lacipirellulaceae</taxon>
        <taxon>Bythopirellula</taxon>
    </lineage>
</organism>
<evidence type="ECO:0000256" key="1">
    <source>
        <dbReference type="ARBA" id="ARBA00007228"/>
    </source>
</evidence>
<feature type="domain" description="tRNA/rRNA methyltransferase SpoU type" evidence="4">
    <location>
        <begin position="120"/>
        <end position="259"/>
    </location>
</feature>
<evidence type="ECO:0000259" key="4">
    <source>
        <dbReference type="Pfam" id="PF00588"/>
    </source>
</evidence>
<dbReference type="Proteomes" id="UP000323917">
    <property type="component" value="Chromosome"/>
</dbReference>
<dbReference type="EC" id="2.1.1.208" evidence="6"/>
<dbReference type="Gene3D" id="3.40.1280.10">
    <property type="match status" value="1"/>
</dbReference>
<dbReference type="SUPFAM" id="SSF55315">
    <property type="entry name" value="L30e-like"/>
    <property type="match status" value="1"/>
</dbReference>
<dbReference type="SUPFAM" id="SSF75217">
    <property type="entry name" value="alpha/beta knot"/>
    <property type="match status" value="1"/>
</dbReference>
<dbReference type="GO" id="GO:0003723">
    <property type="term" value="F:RNA binding"/>
    <property type="evidence" value="ECO:0007669"/>
    <property type="project" value="InterPro"/>
</dbReference>
<dbReference type="GO" id="GO:0006396">
    <property type="term" value="P:RNA processing"/>
    <property type="evidence" value="ECO:0007669"/>
    <property type="project" value="InterPro"/>
</dbReference>
<dbReference type="Pfam" id="PF22435">
    <property type="entry name" value="MRM3-like_sub_bind"/>
    <property type="match status" value="1"/>
</dbReference>
<reference evidence="6 7" key="1">
    <citation type="submission" date="2019-08" db="EMBL/GenBank/DDBJ databases">
        <title>Deep-cultivation of Planctomycetes and their phenomic and genomic characterization uncovers novel biology.</title>
        <authorList>
            <person name="Wiegand S."/>
            <person name="Jogler M."/>
            <person name="Boedeker C."/>
            <person name="Pinto D."/>
            <person name="Vollmers J."/>
            <person name="Rivas-Marin E."/>
            <person name="Kohn T."/>
            <person name="Peeters S.H."/>
            <person name="Heuer A."/>
            <person name="Rast P."/>
            <person name="Oberbeckmann S."/>
            <person name="Bunk B."/>
            <person name="Jeske O."/>
            <person name="Meyerdierks A."/>
            <person name="Storesund J.E."/>
            <person name="Kallscheuer N."/>
            <person name="Luecker S."/>
            <person name="Lage O.M."/>
            <person name="Pohl T."/>
            <person name="Merkel B.J."/>
            <person name="Hornburger P."/>
            <person name="Mueller R.-W."/>
            <person name="Bruemmer F."/>
            <person name="Labrenz M."/>
            <person name="Spormann A.M."/>
            <person name="Op den Camp H."/>
            <person name="Overmann J."/>
            <person name="Amann R."/>
            <person name="Jetten M.S.M."/>
            <person name="Mascher T."/>
            <person name="Medema M.H."/>
            <person name="Devos D.P."/>
            <person name="Kaster A.-K."/>
            <person name="Ovreas L."/>
            <person name="Rohde M."/>
            <person name="Galperin M.Y."/>
            <person name="Jogler C."/>
        </authorList>
    </citation>
    <scope>NUCLEOTIDE SEQUENCE [LARGE SCALE GENOMIC DNA]</scope>
    <source>
        <strain evidence="6 7">Pr1d</strain>
    </source>
</reference>
<comment type="similarity">
    <text evidence="1">Belongs to the class IV-like SAM-binding methyltransferase superfamily. RNA methyltransferase TrmH family.</text>
</comment>
<dbReference type="RefSeq" id="WP_148072307.1">
    <property type="nucleotide sequence ID" value="NZ_CP042913.1"/>
</dbReference>
<evidence type="ECO:0000313" key="6">
    <source>
        <dbReference type="EMBL" id="QEG33558.1"/>
    </source>
</evidence>
<evidence type="ECO:0000256" key="2">
    <source>
        <dbReference type="ARBA" id="ARBA00022603"/>
    </source>
</evidence>
<keyword evidence="7" id="KW-1185">Reference proteome</keyword>
<gene>
    <name evidence="6" type="primary">aviRb</name>
    <name evidence="6" type="ORF">Pr1d_08220</name>
</gene>
<evidence type="ECO:0000256" key="3">
    <source>
        <dbReference type="ARBA" id="ARBA00022679"/>
    </source>
</evidence>
<evidence type="ECO:0000313" key="7">
    <source>
        <dbReference type="Proteomes" id="UP000323917"/>
    </source>
</evidence>
<dbReference type="InterPro" id="IPR053888">
    <property type="entry name" value="MRM3-like_sub_bind"/>
</dbReference>
<dbReference type="EMBL" id="CP042913">
    <property type="protein sequence ID" value="QEG33558.1"/>
    <property type="molecule type" value="Genomic_DNA"/>
</dbReference>
<feature type="domain" description="MRM3-like substrate binding" evidence="5">
    <location>
        <begin position="11"/>
        <end position="99"/>
    </location>
</feature>
<dbReference type="OrthoDB" id="9794400at2"/>
<sequence length="266" mass="28665">MARHEITSRQNERVKQAVKLRDARQRGKQQRFIIDGVREIGRALDAGIDVVEVFLCPSLCNSPTVQQLLTRLDESAAIVAEVTGDVFEKLAFGARGDGVVVIANTPARNINVLEIPANPLIAVLERLEKPGNVGAILRSADGAGVDAVIIVDPQTDLFNPNTIRASVGTVFSKQVCTASPAETLARLREWGVALIAARPEVDRLYTDIDYSQGIAIVLGSEANGLTDAWQQADIAGVRLPMQGIADSLNVSTTAAVLFYEALRQRN</sequence>
<dbReference type="PANTHER" id="PTHR43191">
    <property type="entry name" value="RRNA METHYLTRANSFERASE 3"/>
    <property type="match status" value="1"/>
</dbReference>
<dbReference type="PANTHER" id="PTHR43191:SF2">
    <property type="entry name" value="RRNA METHYLTRANSFERASE 3, MITOCHONDRIAL"/>
    <property type="match status" value="1"/>
</dbReference>
<dbReference type="AlphaFoldDB" id="A0A5B9Q3F5"/>
<dbReference type="Pfam" id="PF00588">
    <property type="entry name" value="SpoU_methylase"/>
    <property type="match status" value="1"/>
</dbReference>
<protein>
    <submittedName>
        <fullName evidence="6">23S rRNA (Uridine(2479)-2'-O)-methyltransferase</fullName>
        <ecNumber evidence="6">2.1.1.208</ecNumber>
    </submittedName>
</protein>
<dbReference type="InterPro" id="IPR029028">
    <property type="entry name" value="Alpha/beta_knot_MTases"/>
</dbReference>
<dbReference type="GO" id="GO:0008173">
    <property type="term" value="F:RNA methyltransferase activity"/>
    <property type="evidence" value="ECO:0007669"/>
    <property type="project" value="InterPro"/>
</dbReference>
<dbReference type="GO" id="GO:0032259">
    <property type="term" value="P:methylation"/>
    <property type="evidence" value="ECO:0007669"/>
    <property type="project" value="UniProtKB-KW"/>
</dbReference>
<evidence type="ECO:0000259" key="5">
    <source>
        <dbReference type="Pfam" id="PF22435"/>
    </source>
</evidence>
<dbReference type="InterPro" id="IPR029064">
    <property type="entry name" value="Ribosomal_eL30-like_sf"/>
</dbReference>
<keyword evidence="2 6" id="KW-0489">Methyltransferase</keyword>
<name>A0A5B9Q3F5_9BACT</name>